<protein>
    <submittedName>
        <fullName evidence="3">PA14 domain-containing protein</fullName>
    </submittedName>
</protein>
<dbReference type="InterPro" id="IPR011658">
    <property type="entry name" value="PA14_dom"/>
</dbReference>
<dbReference type="Proteomes" id="UP001649230">
    <property type="component" value="Chromosome"/>
</dbReference>
<sequence>MRRLFGIVIALILISGMLMTPTGASAADPTIEGHGLWGEFYKCEKNPDNREDINVFKFDDFRGERTIANLNGDSFAGIFTQFSGTADYNTARFTGTIVPKYTEDYTFHMVGDDGFRLWINGALVIDFWQQKWEVPQVSAPISLEAGKHYDIKVEYLQGWGGTWLKMEWESASQPREIVFLSLRFICRMTM</sequence>
<reference evidence="3 4" key="1">
    <citation type="journal article" date="2024" name="Int. J. Syst. Evol. Microbiol.">
        <title>Paenibacillus hexagrammi sp. nov., a novel bacterium isolated from the gut content of Hexagrammos agrammus.</title>
        <authorList>
            <person name="Jung H.K."/>
            <person name="Kim D.G."/>
            <person name="Zin H."/>
            <person name="Park J."/>
            <person name="Jung H."/>
            <person name="Kim Y.O."/>
            <person name="Kong H.J."/>
            <person name="Kim J.W."/>
            <person name="Kim Y.S."/>
        </authorList>
    </citation>
    <scope>NUCLEOTIDE SEQUENCE [LARGE SCALE GENOMIC DNA]</scope>
    <source>
        <strain evidence="3 4">YPD9-1</strain>
    </source>
</reference>
<keyword evidence="1" id="KW-0732">Signal</keyword>
<evidence type="ECO:0000313" key="3">
    <source>
        <dbReference type="EMBL" id="UJF35767.1"/>
    </source>
</evidence>
<organism evidence="3 4">
    <name type="scientific">Paenibacillus hexagrammi</name>
    <dbReference type="NCBI Taxonomy" id="2908839"/>
    <lineage>
        <taxon>Bacteria</taxon>
        <taxon>Bacillati</taxon>
        <taxon>Bacillota</taxon>
        <taxon>Bacilli</taxon>
        <taxon>Bacillales</taxon>
        <taxon>Paenibacillaceae</taxon>
        <taxon>Paenibacillus</taxon>
    </lineage>
</organism>
<dbReference type="Pfam" id="PF07691">
    <property type="entry name" value="PA14"/>
    <property type="match status" value="1"/>
</dbReference>
<evidence type="ECO:0000259" key="2">
    <source>
        <dbReference type="PROSITE" id="PS51820"/>
    </source>
</evidence>
<keyword evidence="4" id="KW-1185">Reference proteome</keyword>
<dbReference type="SMART" id="SM00758">
    <property type="entry name" value="PA14"/>
    <property type="match status" value="1"/>
</dbReference>
<dbReference type="EMBL" id="CP090978">
    <property type="protein sequence ID" value="UJF35767.1"/>
    <property type="molecule type" value="Genomic_DNA"/>
</dbReference>
<feature type="domain" description="PA14" evidence="2">
    <location>
        <begin position="31"/>
        <end position="182"/>
    </location>
</feature>
<dbReference type="InterPro" id="IPR037524">
    <property type="entry name" value="PA14/GLEYA"/>
</dbReference>
<feature type="chain" id="PRO_5046328734" evidence="1">
    <location>
        <begin position="27"/>
        <end position="190"/>
    </location>
</feature>
<accession>A0ABY3SP18</accession>
<dbReference type="RefSeq" id="WP_235122324.1">
    <property type="nucleotide sequence ID" value="NZ_CP090978.1"/>
</dbReference>
<dbReference type="PROSITE" id="PS51820">
    <property type="entry name" value="PA14"/>
    <property type="match status" value="1"/>
</dbReference>
<name>A0ABY3SP18_9BACL</name>
<dbReference type="Gene3D" id="3.90.182.10">
    <property type="entry name" value="Toxin - Anthrax Protective Antigen,domain 1"/>
    <property type="match status" value="1"/>
</dbReference>
<feature type="signal peptide" evidence="1">
    <location>
        <begin position="1"/>
        <end position="26"/>
    </location>
</feature>
<evidence type="ECO:0000313" key="4">
    <source>
        <dbReference type="Proteomes" id="UP001649230"/>
    </source>
</evidence>
<dbReference type="SUPFAM" id="SSF56988">
    <property type="entry name" value="Anthrax protective antigen"/>
    <property type="match status" value="1"/>
</dbReference>
<evidence type="ECO:0000256" key="1">
    <source>
        <dbReference type="SAM" id="SignalP"/>
    </source>
</evidence>
<gene>
    <name evidence="3" type="ORF">L0M14_12155</name>
</gene>
<proteinExistence type="predicted"/>